<dbReference type="OrthoDB" id="660555at2759"/>
<dbReference type="EMBL" id="PQFF01000017">
    <property type="protein sequence ID" value="RHZ89079.1"/>
    <property type="molecule type" value="Genomic_DNA"/>
</dbReference>
<evidence type="ECO:0000313" key="2">
    <source>
        <dbReference type="Proteomes" id="UP000266861"/>
    </source>
</evidence>
<proteinExistence type="predicted"/>
<organism evidence="1 2">
    <name type="scientific">Diversispora epigaea</name>
    <dbReference type="NCBI Taxonomy" id="1348612"/>
    <lineage>
        <taxon>Eukaryota</taxon>
        <taxon>Fungi</taxon>
        <taxon>Fungi incertae sedis</taxon>
        <taxon>Mucoromycota</taxon>
        <taxon>Glomeromycotina</taxon>
        <taxon>Glomeromycetes</taxon>
        <taxon>Diversisporales</taxon>
        <taxon>Diversisporaceae</taxon>
        <taxon>Diversispora</taxon>
    </lineage>
</organism>
<gene>
    <name evidence="1" type="ORF">Glove_19g316</name>
</gene>
<protein>
    <submittedName>
        <fullName evidence="1">Uncharacterized protein</fullName>
    </submittedName>
</protein>
<sequence>MCEKYAGHDKYDHADQSRSRFCGRTPFLPSIIQLDSGATCGHAKPGTECFGWLIKRRHNGLKDLQETEISTIEKFDFFLGSVRREKILEGSPGLTVFRDFVHKKKHVSSLTVFRDFVHKKKHTATIPSMRIPDPVNPSIPGESHRYYGNFHIKQVKFPSNNQSLHGLLRTPQNILTQIPILDSAYSKIFGSIEFILKRKLY</sequence>
<dbReference type="Proteomes" id="UP000266861">
    <property type="component" value="Unassembled WGS sequence"/>
</dbReference>
<evidence type="ECO:0000313" key="1">
    <source>
        <dbReference type="EMBL" id="RHZ89079.1"/>
    </source>
</evidence>
<dbReference type="AlphaFoldDB" id="A0A397JL31"/>
<comment type="caution">
    <text evidence="1">The sequence shown here is derived from an EMBL/GenBank/DDBJ whole genome shotgun (WGS) entry which is preliminary data.</text>
</comment>
<accession>A0A397JL31</accession>
<keyword evidence="2" id="KW-1185">Reference proteome</keyword>
<reference evidence="1 2" key="1">
    <citation type="submission" date="2018-08" db="EMBL/GenBank/DDBJ databases">
        <title>Genome and evolution of the arbuscular mycorrhizal fungus Diversispora epigaea (formerly Glomus versiforme) and its bacterial endosymbionts.</title>
        <authorList>
            <person name="Sun X."/>
            <person name="Fei Z."/>
            <person name="Harrison M."/>
        </authorList>
    </citation>
    <scope>NUCLEOTIDE SEQUENCE [LARGE SCALE GENOMIC DNA]</scope>
    <source>
        <strain evidence="1 2">IT104</strain>
    </source>
</reference>
<name>A0A397JL31_9GLOM</name>